<reference evidence="2" key="1">
    <citation type="submission" date="2020-11" db="EMBL/GenBank/DDBJ databases">
        <title>Sequencing the genomes of 1000 actinobacteria strains.</title>
        <authorList>
            <person name="Klenk H.-P."/>
        </authorList>
    </citation>
    <scope>NUCLEOTIDE SEQUENCE</scope>
    <source>
        <strain evidence="2">DSM 43175</strain>
    </source>
</reference>
<accession>A0A931GKL7</accession>
<feature type="compositionally biased region" description="Polar residues" evidence="1">
    <location>
        <begin position="220"/>
        <end position="231"/>
    </location>
</feature>
<sequence length="340" mass="36873">MDILDRIAFGSPFSASIFTAWQMSIINRFCGGGGGVYRARVARAGRVVEVTDAGRRATAGPCWWASRWPRSESQGLFQGDERVRGQGRAADRRGRPAANIRLSSLRLFRAQRDGHAGPGTKPQMEHPPRPATPTEVTPTSGDRQVRAGPHRSPQPATYRHPATAIERNPSPNQPKARSRSLSPHQALKARIAAADRCLGPPQHRAHPSQPHARPKESSRARQNQLVDSQRAPTAHSPCPGALSLDLKRSRSKPETRAGKGHGPQATTPYPRTSPATFAPPTARRRDVRRRQDVRTSRTQDLGSSGAQRNAVPPEKQGGGEAGRPEEGGRAVGQSFSRPLA</sequence>
<feature type="region of interest" description="Disordered" evidence="1">
    <location>
        <begin position="112"/>
        <end position="340"/>
    </location>
</feature>
<keyword evidence="3" id="KW-1185">Reference proteome</keyword>
<dbReference type="EMBL" id="JADOUA010000001">
    <property type="protein sequence ID" value="MBG6086541.1"/>
    <property type="molecule type" value="Genomic_DNA"/>
</dbReference>
<feature type="compositionally biased region" description="Basic and acidic residues" evidence="1">
    <location>
        <begin position="79"/>
        <end position="94"/>
    </location>
</feature>
<dbReference type="Proteomes" id="UP000614047">
    <property type="component" value="Unassembled WGS sequence"/>
</dbReference>
<comment type="caution">
    <text evidence="2">The sequence shown here is derived from an EMBL/GenBank/DDBJ whole genome shotgun (WGS) entry which is preliminary data.</text>
</comment>
<feature type="compositionally biased region" description="Polar residues" evidence="1">
    <location>
        <begin position="169"/>
        <end position="183"/>
    </location>
</feature>
<feature type="compositionally biased region" description="Polar residues" evidence="1">
    <location>
        <begin position="264"/>
        <end position="275"/>
    </location>
</feature>
<evidence type="ECO:0000313" key="2">
    <source>
        <dbReference type="EMBL" id="MBG6086541.1"/>
    </source>
</evidence>
<protein>
    <submittedName>
        <fullName evidence="2">Uncharacterized protein</fullName>
    </submittedName>
</protein>
<feature type="compositionally biased region" description="Basic and acidic residues" evidence="1">
    <location>
        <begin position="245"/>
        <end position="257"/>
    </location>
</feature>
<evidence type="ECO:0000313" key="3">
    <source>
        <dbReference type="Proteomes" id="UP000614047"/>
    </source>
</evidence>
<dbReference type="AlphaFoldDB" id="A0A931GKL7"/>
<proteinExistence type="predicted"/>
<feature type="region of interest" description="Disordered" evidence="1">
    <location>
        <begin position="75"/>
        <end position="98"/>
    </location>
</feature>
<name>A0A931GKL7_9ACTN</name>
<organism evidence="2 3">
    <name type="scientific">Actinomadura viridis</name>
    <dbReference type="NCBI Taxonomy" id="58110"/>
    <lineage>
        <taxon>Bacteria</taxon>
        <taxon>Bacillati</taxon>
        <taxon>Actinomycetota</taxon>
        <taxon>Actinomycetes</taxon>
        <taxon>Streptosporangiales</taxon>
        <taxon>Thermomonosporaceae</taxon>
        <taxon>Actinomadura</taxon>
    </lineage>
</organism>
<evidence type="ECO:0000256" key="1">
    <source>
        <dbReference type="SAM" id="MobiDB-lite"/>
    </source>
</evidence>
<gene>
    <name evidence="2" type="ORF">IW256_000654</name>
</gene>